<accession>A0AA38STW9</accession>
<comment type="caution">
    <text evidence="1">The sequence shown here is derived from an EMBL/GenBank/DDBJ whole genome shotgun (WGS) entry which is preliminary data.</text>
</comment>
<dbReference type="Proteomes" id="UP001172457">
    <property type="component" value="Chromosome 7"/>
</dbReference>
<proteinExistence type="predicted"/>
<reference evidence="1" key="1">
    <citation type="submission" date="2023-03" db="EMBL/GenBank/DDBJ databases">
        <title>Chromosome-scale reference genome and RAD-based genetic map of yellow starthistle (Centaurea solstitialis) reveal putative structural variation and QTLs associated with invader traits.</title>
        <authorList>
            <person name="Reatini B."/>
            <person name="Cang F.A."/>
            <person name="Jiang Q."/>
            <person name="Mckibben M.T.W."/>
            <person name="Barker M.S."/>
            <person name="Rieseberg L.H."/>
            <person name="Dlugosch K.M."/>
        </authorList>
    </citation>
    <scope>NUCLEOTIDE SEQUENCE</scope>
    <source>
        <strain evidence="1">CAN-66</strain>
        <tissue evidence="1">Leaf</tissue>
    </source>
</reference>
<sequence length="86" mass="9695">MVIITYSQNNNLSRNDSFHQWMSTTPKEQTCKFVGATDIVGCNNLSFTESNKLTSTANVRPSKHVGRITTKPACGKKLKCICWRTR</sequence>
<keyword evidence="2" id="KW-1185">Reference proteome</keyword>
<organism evidence="1 2">
    <name type="scientific">Centaurea solstitialis</name>
    <name type="common">yellow star-thistle</name>
    <dbReference type="NCBI Taxonomy" id="347529"/>
    <lineage>
        <taxon>Eukaryota</taxon>
        <taxon>Viridiplantae</taxon>
        <taxon>Streptophyta</taxon>
        <taxon>Embryophyta</taxon>
        <taxon>Tracheophyta</taxon>
        <taxon>Spermatophyta</taxon>
        <taxon>Magnoliopsida</taxon>
        <taxon>eudicotyledons</taxon>
        <taxon>Gunneridae</taxon>
        <taxon>Pentapetalae</taxon>
        <taxon>asterids</taxon>
        <taxon>campanulids</taxon>
        <taxon>Asterales</taxon>
        <taxon>Asteraceae</taxon>
        <taxon>Carduoideae</taxon>
        <taxon>Cardueae</taxon>
        <taxon>Centaureinae</taxon>
        <taxon>Centaurea</taxon>
    </lineage>
</organism>
<name>A0AA38STW9_9ASTR</name>
<evidence type="ECO:0000313" key="1">
    <source>
        <dbReference type="EMBL" id="KAJ9542290.1"/>
    </source>
</evidence>
<dbReference type="EMBL" id="JARYMX010000007">
    <property type="protein sequence ID" value="KAJ9542290.1"/>
    <property type="molecule type" value="Genomic_DNA"/>
</dbReference>
<dbReference type="AlphaFoldDB" id="A0AA38STW9"/>
<evidence type="ECO:0000313" key="2">
    <source>
        <dbReference type="Proteomes" id="UP001172457"/>
    </source>
</evidence>
<gene>
    <name evidence="1" type="ORF">OSB04_028796</name>
</gene>
<protein>
    <submittedName>
        <fullName evidence="1">Uncharacterized protein</fullName>
    </submittedName>
</protein>